<evidence type="ECO:0000256" key="2">
    <source>
        <dbReference type="ARBA" id="ARBA00023002"/>
    </source>
</evidence>
<keyword evidence="3" id="KW-0753">Steroid metabolism</keyword>
<reference evidence="5 6" key="1">
    <citation type="submission" date="2016-12" db="EMBL/GenBank/DDBJ databases">
        <title>Complete genome sequence of Clostridium kluyveri JZZ isolated from the pit mud of a Chinese flavor liquor-making factory.</title>
        <authorList>
            <person name="Wang Y."/>
        </authorList>
    </citation>
    <scope>NUCLEOTIDE SEQUENCE [LARGE SCALE GENOMIC DNA]</scope>
    <source>
        <strain evidence="5 6">JZZ</strain>
    </source>
</reference>
<dbReference type="OrthoDB" id="9803333at2"/>
<dbReference type="InterPro" id="IPR036291">
    <property type="entry name" value="NAD(P)-bd_dom_sf"/>
</dbReference>
<sequence length="254" mass="27451">MSFKGKVVVVTGSSKGIGREIALEFSSREAVVIVNGRNQAEVQKVLDEINDNGGTGYGITADVTKKSEVENLFRSVIEKYGKVDVLVNNAGGDSGSKTVEDLTEEEWDAVIDRNLKSVFLCSKAVIENFKRQKQGRIINIASQAGRAISILGGPHYAAAKAGVVGFTKHLARELVHYGVTVNSIAPGIIISGEKSKSEWNSRKEKEREKILEDIPLKRLGTTGEIAKAVLFLASEDASYILGACLDVNGGRWML</sequence>
<keyword evidence="3" id="KW-0443">Lipid metabolism</keyword>
<comment type="similarity">
    <text evidence="1 4">Belongs to the short-chain dehydrogenases/reductases (SDR) family.</text>
</comment>
<dbReference type="Pfam" id="PF00106">
    <property type="entry name" value="adh_short"/>
    <property type="match status" value="1"/>
</dbReference>
<dbReference type="NCBIfam" id="NF009466">
    <property type="entry name" value="PRK12826.1-2"/>
    <property type="match status" value="1"/>
</dbReference>
<dbReference type="SUPFAM" id="SSF51735">
    <property type="entry name" value="NAD(P)-binding Rossmann-fold domains"/>
    <property type="match status" value="1"/>
</dbReference>
<dbReference type="AlphaFoldDB" id="A0A1L5F873"/>
<protein>
    <submittedName>
        <fullName evidence="5">Short-chain dehydrogenase</fullName>
    </submittedName>
</protein>
<dbReference type="RefSeq" id="WP_073538855.1">
    <property type="nucleotide sequence ID" value="NZ_CP018335.1"/>
</dbReference>
<dbReference type="GO" id="GO:0008202">
    <property type="term" value="P:steroid metabolic process"/>
    <property type="evidence" value="ECO:0007669"/>
    <property type="project" value="UniProtKB-KW"/>
</dbReference>
<dbReference type="FunFam" id="3.40.50.720:FF:000173">
    <property type="entry name" value="3-oxoacyl-[acyl-carrier protein] reductase"/>
    <property type="match status" value="1"/>
</dbReference>
<dbReference type="InterPro" id="IPR050259">
    <property type="entry name" value="SDR"/>
</dbReference>
<evidence type="ECO:0000313" key="5">
    <source>
        <dbReference type="EMBL" id="APM39221.1"/>
    </source>
</evidence>
<dbReference type="Proteomes" id="UP000184604">
    <property type="component" value="Chromosome"/>
</dbReference>
<dbReference type="PRINTS" id="PR00081">
    <property type="entry name" value="GDHRDH"/>
</dbReference>
<accession>A0A1L5F873</accession>
<dbReference type="NCBIfam" id="NF005559">
    <property type="entry name" value="PRK07231.1"/>
    <property type="match status" value="1"/>
</dbReference>
<dbReference type="PANTHER" id="PTHR42879">
    <property type="entry name" value="3-OXOACYL-(ACYL-CARRIER-PROTEIN) REDUCTASE"/>
    <property type="match status" value="1"/>
</dbReference>
<proteinExistence type="inferred from homology"/>
<dbReference type="GO" id="GO:0016491">
    <property type="term" value="F:oxidoreductase activity"/>
    <property type="evidence" value="ECO:0007669"/>
    <property type="project" value="UniProtKB-KW"/>
</dbReference>
<organism evidence="5 6">
    <name type="scientific">Clostridium kluyveri</name>
    <dbReference type="NCBI Taxonomy" id="1534"/>
    <lineage>
        <taxon>Bacteria</taxon>
        <taxon>Bacillati</taxon>
        <taxon>Bacillota</taxon>
        <taxon>Clostridia</taxon>
        <taxon>Eubacteriales</taxon>
        <taxon>Clostridiaceae</taxon>
        <taxon>Clostridium</taxon>
    </lineage>
</organism>
<dbReference type="PRINTS" id="PR00080">
    <property type="entry name" value="SDRFAMILY"/>
</dbReference>
<evidence type="ECO:0000256" key="1">
    <source>
        <dbReference type="ARBA" id="ARBA00006484"/>
    </source>
</evidence>
<dbReference type="Gene3D" id="3.40.50.720">
    <property type="entry name" value="NAD(P)-binding Rossmann-like Domain"/>
    <property type="match status" value="1"/>
</dbReference>
<dbReference type="EMBL" id="CP018335">
    <property type="protein sequence ID" value="APM39221.1"/>
    <property type="molecule type" value="Genomic_DNA"/>
</dbReference>
<evidence type="ECO:0000313" key="6">
    <source>
        <dbReference type="Proteomes" id="UP000184604"/>
    </source>
</evidence>
<dbReference type="PANTHER" id="PTHR42879:SF2">
    <property type="entry name" value="3-OXOACYL-[ACYL-CARRIER-PROTEIN] REDUCTASE FABG"/>
    <property type="match status" value="1"/>
</dbReference>
<evidence type="ECO:0000256" key="3">
    <source>
        <dbReference type="ARBA" id="ARBA00023221"/>
    </source>
</evidence>
<gene>
    <name evidence="5" type="ORF">BS101_10925</name>
</gene>
<name>A0A1L5F873_CLOKL</name>
<keyword evidence="2" id="KW-0560">Oxidoreductase</keyword>
<evidence type="ECO:0000256" key="4">
    <source>
        <dbReference type="RuleBase" id="RU000363"/>
    </source>
</evidence>
<dbReference type="InterPro" id="IPR002347">
    <property type="entry name" value="SDR_fam"/>
</dbReference>